<comment type="caution">
    <text evidence="1">The sequence shown here is derived from an EMBL/GenBank/DDBJ whole genome shotgun (WGS) entry which is preliminary data.</text>
</comment>
<accession>A0A9P6PL98</accession>
<dbReference type="EMBL" id="JAAAJB010001754">
    <property type="protein sequence ID" value="KAG0247392.1"/>
    <property type="molecule type" value="Genomic_DNA"/>
</dbReference>
<dbReference type="Proteomes" id="UP000807716">
    <property type="component" value="Unassembled WGS sequence"/>
</dbReference>
<organism evidence="1 2">
    <name type="scientific">Actinomortierella ambigua</name>
    <dbReference type="NCBI Taxonomy" id="1343610"/>
    <lineage>
        <taxon>Eukaryota</taxon>
        <taxon>Fungi</taxon>
        <taxon>Fungi incertae sedis</taxon>
        <taxon>Mucoromycota</taxon>
        <taxon>Mortierellomycotina</taxon>
        <taxon>Mortierellomycetes</taxon>
        <taxon>Mortierellales</taxon>
        <taxon>Mortierellaceae</taxon>
        <taxon>Actinomortierella</taxon>
    </lineage>
</organism>
<dbReference type="OrthoDB" id="2439206at2759"/>
<dbReference type="AlphaFoldDB" id="A0A9P6PL98"/>
<reference evidence="1" key="1">
    <citation type="journal article" date="2020" name="Fungal Divers.">
        <title>Resolving the Mortierellaceae phylogeny through synthesis of multi-gene phylogenetics and phylogenomics.</title>
        <authorList>
            <person name="Vandepol N."/>
            <person name="Liber J."/>
            <person name="Desiro A."/>
            <person name="Na H."/>
            <person name="Kennedy M."/>
            <person name="Barry K."/>
            <person name="Grigoriev I.V."/>
            <person name="Miller A.N."/>
            <person name="O'Donnell K."/>
            <person name="Stajich J.E."/>
            <person name="Bonito G."/>
        </authorList>
    </citation>
    <scope>NUCLEOTIDE SEQUENCE</scope>
    <source>
        <strain evidence="1">BC1065</strain>
    </source>
</reference>
<sequence length="274" mass="31151">IDRLQRRLKEKKATCEALESRATANGHSKAARKAQSADRDEFGFAKLPQGNWIPKEHWSDLHDALARYLNDRRDRIPVKDLSSGAIDWNRVPIVQHDGAPRLRFQALAAHKNITVEVVTRVARFLTDFKNFHTEKMTPDLFDVMGWRCMRLGLVDVGLDLDYKARIESLEDRSFEKVKSIVMDLTRLDNLMADLNKLLLSIELGPNEDHAVFCDRIKDLLDVAGSFSWEERVCQSILRALPDDGAQKIRAHFAGVGTALDDPKAVLDFIRLNGH</sequence>
<feature type="non-terminal residue" evidence="1">
    <location>
        <position position="1"/>
    </location>
</feature>
<evidence type="ECO:0000313" key="1">
    <source>
        <dbReference type="EMBL" id="KAG0247392.1"/>
    </source>
</evidence>
<protein>
    <submittedName>
        <fullName evidence="1">Uncharacterized protein</fullName>
    </submittedName>
</protein>
<proteinExistence type="predicted"/>
<keyword evidence="2" id="KW-1185">Reference proteome</keyword>
<feature type="non-terminal residue" evidence="1">
    <location>
        <position position="274"/>
    </location>
</feature>
<gene>
    <name evidence="1" type="ORF">DFQ27_002081</name>
</gene>
<name>A0A9P6PL98_9FUNG</name>
<evidence type="ECO:0000313" key="2">
    <source>
        <dbReference type="Proteomes" id="UP000807716"/>
    </source>
</evidence>